<evidence type="ECO:0000313" key="1">
    <source>
        <dbReference type="EMBL" id="OEJ20784.1"/>
    </source>
</evidence>
<evidence type="ECO:0000313" key="3">
    <source>
        <dbReference type="Proteomes" id="UP000095759"/>
    </source>
</evidence>
<organism evidence="1 3">
    <name type="scientific">Streptomyces agglomeratus</name>
    <dbReference type="NCBI Taxonomy" id="285458"/>
    <lineage>
        <taxon>Bacteria</taxon>
        <taxon>Bacillati</taxon>
        <taxon>Actinomycetota</taxon>
        <taxon>Actinomycetes</taxon>
        <taxon>Kitasatosporales</taxon>
        <taxon>Streptomycetaceae</taxon>
        <taxon>Streptomyces</taxon>
    </lineage>
</organism>
<evidence type="ECO:0000313" key="2">
    <source>
        <dbReference type="EMBL" id="OEJ28940.1"/>
    </source>
</evidence>
<comment type="caution">
    <text evidence="1">The sequence shown here is derived from an EMBL/GenBank/DDBJ whole genome shotgun (WGS) entry which is preliminary data.</text>
</comment>
<dbReference type="AlphaFoldDB" id="A0A1E5NXD3"/>
<accession>A0A1E5NXD3</accession>
<dbReference type="EMBL" id="MEHJ01000005">
    <property type="protein sequence ID" value="OEJ20784.1"/>
    <property type="molecule type" value="Genomic_DNA"/>
</dbReference>
<protein>
    <submittedName>
        <fullName evidence="1">Uncharacterized protein</fullName>
    </submittedName>
</protein>
<keyword evidence="3" id="KW-1185">Reference proteome</keyword>
<dbReference type="EMBL" id="MEHJ01000001">
    <property type="protein sequence ID" value="OEJ28940.1"/>
    <property type="molecule type" value="Genomic_DNA"/>
</dbReference>
<reference evidence="1 3" key="1">
    <citation type="submission" date="2016-08" db="EMBL/GenBank/DDBJ databases">
        <title>Complete genome sequence of Streptomyces agglomeratus strain 6-3-2, a novel anti-MRSA actinomycete isolated from Wuli of Tebit, China.</title>
        <authorList>
            <person name="Chen X."/>
        </authorList>
    </citation>
    <scope>NUCLEOTIDE SEQUENCE [LARGE SCALE GENOMIC DNA]</scope>
    <source>
        <strain evidence="1 3">6-3-2</strain>
    </source>
</reference>
<sequence>MASSDEQGQGAGLEPVGRVHAVRLTEQLRAAIGEAQRAAVVLAQRVREAHRARVWVALGYGG</sequence>
<dbReference type="Proteomes" id="UP000095759">
    <property type="component" value="Unassembled WGS sequence"/>
</dbReference>
<gene>
    <name evidence="2" type="ORF">AS594_35485</name>
    <name evidence="1" type="ORF">AS594_40280</name>
</gene>
<proteinExistence type="predicted"/>
<dbReference type="RefSeq" id="WP_141747207.1">
    <property type="nucleotide sequence ID" value="NZ_MEHI01000006.1"/>
</dbReference>
<name>A0A1E5NXD3_9ACTN</name>